<dbReference type="Pfam" id="PF23988">
    <property type="entry name" value="DUF7309"/>
    <property type="match status" value="1"/>
</dbReference>
<organism evidence="3 4">
    <name type="scientific">Sporolactobacillus terrae</name>
    <dbReference type="NCBI Taxonomy" id="269673"/>
    <lineage>
        <taxon>Bacteria</taxon>
        <taxon>Bacillati</taxon>
        <taxon>Bacillota</taxon>
        <taxon>Bacilli</taxon>
        <taxon>Bacillales</taxon>
        <taxon>Sporolactobacillaceae</taxon>
        <taxon>Sporolactobacillus</taxon>
    </lineage>
</organism>
<sequence length="538" mass="61155">MNIQLKISIKGSKPPVWMRLQADSMVTVGELHAYINDVISYLHEDAIIELPKRLGYSVDSEKVTVAFVSFGQEEDPLYQAHSGIFNEDTSFVSDYLIEPGDKGRCFLPDRPEQIEILLEPLKSPVDDRLPCCIKCGKGMITFLNDQLVTDDPDEEPILDQHDAVNEVNELLSIYRRRQEQEPLPFSFKSEWQSAWRMLLDAAEMYAAHEPWHWLNSDQIFALELPDDSRRYYCSVLGANADEFGLAIYVGDQGLAMLEQMFSGTMRTPETAPAQLFSLSLCRYGTFPDEDRLLLDELGADLEARKCWPMLRVKSPGYQAWIPQGEEITRFTELIRKVTAIALDHQKQPDDVPFYQEGALLLRKYGQDASGAESWEEEQIQPNAEMDGSLLKQNAPLYPNQVDLQRLKKKARQNRSWVEMDGNYTPFSIASTNDDPRPTLPWLQLAVDHFTGQVLLHDLASPDQCLTTEEFARTAQQFLVTLIQETGQRPSGILISNQALYYALVSLCRKLGIICSKSDELPKLSETREAMFAAMSRQP</sequence>
<evidence type="ECO:0000259" key="2">
    <source>
        <dbReference type="Pfam" id="PF23988"/>
    </source>
</evidence>
<accession>A0A5K7WWW9</accession>
<feature type="domain" description="DUF6930" evidence="1">
    <location>
        <begin position="403"/>
        <end position="531"/>
    </location>
</feature>
<name>A0A5K7WWW9_9BACL</name>
<gene>
    <name evidence="3" type="ORF">St703_09340</name>
</gene>
<dbReference type="AlphaFoldDB" id="A0A5K7WWW9"/>
<dbReference type="Proteomes" id="UP000326951">
    <property type="component" value="Chromosome"/>
</dbReference>
<dbReference type="InterPro" id="IPR024047">
    <property type="entry name" value="MM3350-like_sf"/>
</dbReference>
<evidence type="ECO:0000313" key="4">
    <source>
        <dbReference type="Proteomes" id="UP000326951"/>
    </source>
</evidence>
<dbReference type="Pfam" id="PF22007">
    <property type="entry name" value="DUF6930"/>
    <property type="match status" value="1"/>
</dbReference>
<dbReference type="EMBL" id="AP021853">
    <property type="protein sequence ID" value="BBN98229.1"/>
    <property type="molecule type" value="Genomic_DNA"/>
</dbReference>
<protein>
    <submittedName>
        <fullName evidence="3">Uncharacterized protein</fullName>
    </submittedName>
</protein>
<dbReference type="InterPro" id="IPR054216">
    <property type="entry name" value="DUF6930"/>
</dbReference>
<reference evidence="3 4" key="1">
    <citation type="submission" date="2019-09" db="EMBL/GenBank/DDBJ databases">
        <title>Complete genome sequence of Sporolactobacillus terrae 70-3.</title>
        <authorList>
            <person name="Tanaka N."/>
            <person name="Shiwa Y."/>
            <person name="Fujita N."/>
            <person name="Tanasupawat S."/>
        </authorList>
    </citation>
    <scope>NUCLEOTIDE SEQUENCE [LARGE SCALE GENOMIC DNA]</scope>
    <source>
        <strain evidence="3 4">70-3</strain>
    </source>
</reference>
<evidence type="ECO:0000313" key="3">
    <source>
        <dbReference type="EMBL" id="BBN98229.1"/>
    </source>
</evidence>
<dbReference type="SUPFAM" id="SSF159941">
    <property type="entry name" value="MM3350-like"/>
    <property type="match status" value="1"/>
</dbReference>
<dbReference type="RefSeq" id="WP_152080359.1">
    <property type="nucleotide sequence ID" value="NZ_AP021853.1"/>
</dbReference>
<feature type="domain" description="DUF7309" evidence="2">
    <location>
        <begin position="195"/>
        <end position="362"/>
    </location>
</feature>
<evidence type="ECO:0000259" key="1">
    <source>
        <dbReference type="Pfam" id="PF22007"/>
    </source>
</evidence>
<dbReference type="InterPro" id="IPR055733">
    <property type="entry name" value="DUF7309"/>
</dbReference>
<proteinExistence type="predicted"/>